<dbReference type="Pfam" id="PF02514">
    <property type="entry name" value="CobN-Mg_chel"/>
    <property type="match status" value="3"/>
</dbReference>
<dbReference type="EMBL" id="CP054856">
    <property type="protein sequence ID" value="QVM84790.1"/>
    <property type="molecule type" value="Genomic_DNA"/>
</dbReference>
<proteinExistence type="predicted"/>
<feature type="domain" description="CobN/magnesium chelatase" evidence="3">
    <location>
        <begin position="150"/>
        <end position="476"/>
    </location>
</feature>
<evidence type="ECO:0000313" key="4">
    <source>
        <dbReference type="EMBL" id="QVM84790.1"/>
    </source>
</evidence>
<feature type="domain" description="CobN/magnesium chelatase" evidence="3">
    <location>
        <begin position="820"/>
        <end position="1268"/>
    </location>
</feature>
<dbReference type="CDD" id="cd10150">
    <property type="entry name" value="CobN_like"/>
    <property type="match status" value="1"/>
</dbReference>
<reference evidence="4 5" key="1">
    <citation type="journal article" date="2021" name="Int. J. Syst. Evol. Microbiol.">
        <title>Novosphingobium decolorationis sp. nov., an aniline blue-decolourizing bacterium isolated from East Pacific sediment.</title>
        <authorList>
            <person name="Chen X."/>
            <person name="Dong B."/>
            <person name="Chen T."/>
            <person name="Ren N."/>
            <person name="Wang J."/>
            <person name="Xu Y."/>
            <person name="Yang J."/>
            <person name="Zhu S."/>
            <person name="Chen J."/>
        </authorList>
    </citation>
    <scope>NUCLEOTIDE SEQUENCE [LARGE SCALE GENOMIC DNA]</scope>
    <source>
        <strain evidence="4 5">502str22</strain>
    </source>
</reference>
<evidence type="ECO:0000313" key="5">
    <source>
        <dbReference type="Proteomes" id="UP000677126"/>
    </source>
</evidence>
<feature type="domain" description="CobN/magnesium chelatase" evidence="3">
    <location>
        <begin position="564"/>
        <end position="819"/>
    </location>
</feature>
<keyword evidence="2" id="KW-0812">Transmembrane</keyword>
<keyword evidence="2" id="KW-0472">Membrane</keyword>
<keyword evidence="2" id="KW-1133">Transmembrane helix</keyword>
<name>A0ABX8E763_9SPHN</name>
<feature type="transmembrane region" description="Helical" evidence="2">
    <location>
        <begin position="1355"/>
        <end position="1373"/>
    </location>
</feature>
<evidence type="ECO:0000259" key="3">
    <source>
        <dbReference type="Pfam" id="PF02514"/>
    </source>
</evidence>
<dbReference type="InterPro" id="IPR003672">
    <property type="entry name" value="CobN/Mg_chltase"/>
</dbReference>
<dbReference type="Proteomes" id="UP000677126">
    <property type="component" value="Chromosome"/>
</dbReference>
<evidence type="ECO:0000256" key="1">
    <source>
        <dbReference type="SAM" id="MobiDB-lite"/>
    </source>
</evidence>
<dbReference type="RefSeq" id="WP_213500430.1">
    <property type="nucleotide sequence ID" value="NZ_CP054856.1"/>
</dbReference>
<accession>A0ABX8E763</accession>
<feature type="region of interest" description="Disordered" evidence="1">
    <location>
        <begin position="1320"/>
        <end position="1339"/>
    </location>
</feature>
<sequence length="1379" mass="148900">MSLRKGLVAVLLLAVGLFAVWMIAGPGLGPRRVLFGLISARNSQVAADAAKALIEADPGTRIVLRTPEQARALSDDEMAGLMQDADGILLAGVFGDDAARVARIVKARGLDVPVHGVSVSSDLSSALLERMAHRTGSPKAARALHAKEESYWQARGTENLVNLFAWLLGDAAERRAVPAPRPIPPIRFGARQGAKDAPLVVVLDYETGDQAGDRDTHKELCKAVVARHLACQSLFADWGAPTADALEQLKARHPAALVTLADFALGGSERERATAALASLGVPVLKAIRSDKMGESEWRSSAEGLPSKSVYYRIAMPELSGASQPAVLALAAAPRIDPLTGIEIRLSRPVAPEIDAVARRLEGWVRLQSKSNAAKHVAIIYYNHPPGRHNIGADNLDVPASLLEILRRMKAEGYTTGPLPKSPDLLLRQLQDHGINLPGDPEALRRMGKTSALHLSLADYRHFFQALPDHIRDEMVGGPLSALAVDVREAIRDQRPEAASEAVDQVLKDLDFVIEGTPGERGRKAKRLSTDLRAAYGRYIAGEHDARETQTLTRALQALAIEGVAGWGPAPGKVMSVDGGFVLPALRFGNVLIGPQPPRGWETEEALLHANRSVPPPHQYLAYYEALRRNFGPDAIIHLGRHSTYEFLPGAQTGLARESYSRLVAGDVPGLYPYIVDGVGEGLQAKRRGLAVVIDHLTPPLAATPLYDDLLGLRQLVESYESSDSSSDGEMARHRALERIRASVRKLGMDSAIVAEIREERGDDSVAFEHIDAELLVHETGHMLTRMQEDFMPMGLHVFGRPWNDTAVDTMLQSMGDREAEAALRASPKAEMDALLAGLDGRFVVPGPGNDPLRSPQSLPTGRNFYGIDSSLVPDRIAWDVGAAMARRPAPAKGGRAVVLWASDTVRDGGVTMAFGLSLLRVEPVWNSRGILTGLKRRPASRNAPREDVTFVTSGLFRDLYGEQLKWLDKASLLALDASSRTIAHSHPELADALESALAPLGELRAPGRESLAANRIAAAWVKTMTEDESAPTPERARAATLRVFGPASGEYGAGVNRLAERSGSWSDRKAVARVYQGRIGHAYGVGLDGQSHALAFRQRLAGITQTFLGRSSNLYGLVDNNDAFDYLGGLNLAVEQASGKTPDGYIIDASDPKAPDMAPLKVAILTELRARQLNPAWIKSLIPHGYAGARTMNFAFFENLWGWEVTDPNLVPDAIWDDVYQTYVKDRHGVGVESFLDEPDNRPVKANMLAVMLVAAHKGYWKADDATVADLAHRFVTTIAKAGLPGSGHTSPDHPMFGWVRTKVSPVDAKALDGVLARARGETASTSQTSPPPQEMHEVRPLDRLAEAATSGPGLALLLAVLLALFLTGLAWSRRLPR</sequence>
<keyword evidence="5" id="KW-1185">Reference proteome</keyword>
<protein>
    <submittedName>
        <fullName evidence="4">Cobaltochelatase subunit CobN</fullName>
    </submittedName>
</protein>
<dbReference type="PANTHER" id="PTHR44119:SF4">
    <property type="entry name" value="AEROBIC COBALTOCHELATASE SUBUNIT COBN"/>
    <property type="match status" value="1"/>
</dbReference>
<organism evidence="4 5">
    <name type="scientific">Novosphingobium decolorationis</name>
    <dbReference type="NCBI Taxonomy" id="2698673"/>
    <lineage>
        <taxon>Bacteria</taxon>
        <taxon>Pseudomonadati</taxon>
        <taxon>Pseudomonadota</taxon>
        <taxon>Alphaproteobacteria</taxon>
        <taxon>Sphingomonadales</taxon>
        <taxon>Sphingomonadaceae</taxon>
        <taxon>Novosphingobium</taxon>
    </lineage>
</organism>
<gene>
    <name evidence="4" type="ORF">HT578_14845</name>
</gene>
<evidence type="ECO:0000256" key="2">
    <source>
        <dbReference type="SAM" id="Phobius"/>
    </source>
</evidence>
<dbReference type="PANTHER" id="PTHR44119">
    <property type="entry name" value="MAGNESIUM-CHELATASE SUBUNIT CHLH, CHLOROPLASTIC"/>
    <property type="match status" value="1"/>
</dbReference>